<keyword evidence="4" id="KW-1003">Cell membrane</keyword>
<gene>
    <name evidence="12" type="ORF">scyTo_0019952</name>
</gene>
<name>A0A401PV30_SCYTO</name>
<dbReference type="OMA" id="HETFPLE"/>
<dbReference type="InterPro" id="IPR004878">
    <property type="entry name" value="Otopetrin"/>
</dbReference>
<evidence type="ECO:0000256" key="10">
    <source>
        <dbReference type="ARBA" id="ARBA00023303"/>
    </source>
</evidence>
<organism evidence="12 13">
    <name type="scientific">Scyliorhinus torazame</name>
    <name type="common">Cloudy catshark</name>
    <name type="synonym">Catulus torazame</name>
    <dbReference type="NCBI Taxonomy" id="75743"/>
    <lineage>
        <taxon>Eukaryota</taxon>
        <taxon>Metazoa</taxon>
        <taxon>Chordata</taxon>
        <taxon>Craniata</taxon>
        <taxon>Vertebrata</taxon>
        <taxon>Chondrichthyes</taxon>
        <taxon>Elasmobranchii</taxon>
        <taxon>Galeomorphii</taxon>
        <taxon>Galeoidea</taxon>
        <taxon>Carcharhiniformes</taxon>
        <taxon>Scyliorhinidae</taxon>
        <taxon>Scyliorhinus</taxon>
    </lineage>
</organism>
<keyword evidence="13" id="KW-1185">Reference proteome</keyword>
<feature type="transmembrane region" description="Helical" evidence="11">
    <location>
        <begin position="123"/>
        <end position="145"/>
    </location>
</feature>
<protein>
    <submittedName>
        <fullName evidence="12">Uncharacterized protein</fullName>
    </submittedName>
</protein>
<keyword evidence="10" id="KW-0407">Ion channel</keyword>
<dbReference type="GO" id="GO:0015252">
    <property type="term" value="F:proton channel activity"/>
    <property type="evidence" value="ECO:0007669"/>
    <property type="project" value="InterPro"/>
</dbReference>
<keyword evidence="5 11" id="KW-0812">Transmembrane</keyword>
<sequence>MYPFNIEYYLISSTMLYIMWTNVGRITDHHVTHANYKFRSYGLVLGPLLGTVPIIIGMCMFIMYQIEVSTDSSQPKPFEKLYAFHIVLLSVMSLCSLAGTAVHRWEDRNVDSKENPTRSLDVVLLQIAALGELCISYFSIVAVVSTHLRQSMDVLNLTYSVFMIIEHVLQNLFIIEGLHRQLGAEELGLSSGEMSEKILTTDPQHETFPLEIVPDVHEPTAATLNTNTDGQDELSDANTVMNCSTKLDLRKSSQISLQTPSKLNWKRKFLKEISIFMIMCNLI</sequence>
<feature type="transmembrane region" description="Helical" evidence="11">
    <location>
        <begin position="81"/>
        <end position="102"/>
    </location>
</feature>
<evidence type="ECO:0000256" key="9">
    <source>
        <dbReference type="ARBA" id="ARBA00023136"/>
    </source>
</evidence>
<keyword evidence="3" id="KW-0813">Transport</keyword>
<dbReference type="Proteomes" id="UP000288216">
    <property type="component" value="Unassembled WGS sequence"/>
</dbReference>
<evidence type="ECO:0000256" key="7">
    <source>
        <dbReference type="ARBA" id="ARBA00022989"/>
    </source>
</evidence>
<reference evidence="12 13" key="1">
    <citation type="journal article" date="2018" name="Nat. Ecol. Evol.">
        <title>Shark genomes provide insights into elasmobranch evolution and the origin of vertebrates.</title>
        <authorList>
            <person name="Hara Y"/>
            <person name="Yamaguchi K"/>
            <person name="Onimaru K"/>
            <person name="Kadota M"/>
            <person name="Koyanagi M"/>
            <person name="Keeley SD"/>
            <person name="Tatsumi K"/>
            <person name="Tanaka K"/>
            <person name="Motone F"/>
            <person name="Kageyama Y"/>
            <person name="Nozu R"/>
            <person name="Adachi N"/>
            <person name="Nishimura O"/>
            <person name="Nakagawa R"/>
            <person name="Tanegashima C"/>
            <person name="Kiyatake I"/>
            <person name="Matsumoto R"/>
            <person name="Murakumo K"/>
            <person name="Nishida K"/>
            <person name="Terakita A"/>
            <person name="Kuratani S"/>
            <person name="Sato K"/>
            <person name="Hyodo S Kuraku.S."/>
        </authorList>
    </citation>
    <scope>NUCLEOTIDE SEQUENCE [LARGE SCALE GENOMIC DNA]</scope>
</reference>
<evidence type="ECO:0000256" key="5">
    <source>
        <dbReference type="ARBA" id="ARBA00022692"/>
    </source>
</evidence>
<dbReference type="GO" id="GO:0005886">
    <property type="term" value="C:plasma membrane"/>
    <property type="evidence" value="ECO:0007669"/>
    <property type="project" value="UniProtKB-SubCell"/>
</dbReference>
<keyword evidence="8" id="KW-0406">Ion transport</keyword>
<evidence type="ECO:0000313" key="13">
    <source>
        <dbReference type="Proteomes" id="UP000288216"/>
    </source>
</evidence>
<proteinExistence type="inferred from homology"/>
<evidence type="ECO:0000256" key="3">
    <source>
        <dbReference type="ARBA" id="ARBA00022448"/>
    </source>
</evidence>
<dbReference type="EMBL" id="BFAA01015404">
    <property type="protein sequence ID" value="GCB77004.1"/>
    <property type="molecule type" value="Genomic_DNA"/>
</dbReference>
<evidence type="ECO:0000256" key="11">
    <source>
        <dbReference type="SAM" id="Phobius"/>
    </source>
</evidence>
<keyword evidence="9 11" id="KW-0472">Membrane</keyword>
<dbReference type="Pfam" id="PF03189">
    <property type="entry name" value="Otopetrin"/>
    <property type="match status" value="1"/>
</dbReference>
<evidence type="ECO:0000256" key="2">
    <source>
        <dbReference type="ARBA" id="ARBA00006513"/>
    </source>
</evidence>
<dbReference type="AlphaFoldDB" id="A0A401PV30"/>
<feature type="transmembrane region" description="Helical" evidence="11">
    <location>
        <begin position="6"/>
        <end position="23"/>
    </location>
</feature>
<comment type="caution">
    <text evidence="12">The sequence shown here is derived from an EMBL/GenBank/DDBJ whole genome shotgun (WGS) entry which is preliminary data.</text>
</comment>
<feature type="non-terminal residue" evidence="12">
    <location>
        <position position="283"/>
    </location>
</feature>
<evidence type="ECO:0000256" key="6">
    <source>
        <dbReference type="ARBA" id="ARBA00022781"/>
    </source>
</evidence>
<evidence type="ECO:0000256" key="1">
    <source>
        <dbReference type="ARBA" id="ARBA00004651"/>
    </source>
</evidence>
<keyword evidence="7 11" id="KW-1133">Transmembrane helix</keyword>
<dbReference type="PANTHER" id="PTHR21522">
    <property type="entry name" value="PROTON CHANNEL OTOP"/>
    <property type="match status" value="1"/>
</dbReference>
<evidence type="ECO:0000256" key="4">
    <source>
        <dbReference type="ARBA" id="ARBA00022475"/>
    </source>
</evidence>
<feature type="transmembrane region" description="Helical" evidence="11">
    <location>
        <begin position="43"/>
        <end position="66"/>
    </location>
</feature>
<evidence type="ECO:0000313" key="12">
    <source>
        <dbReference type="EMBL" id="GCB77004.1"/>
    </source>
</evidence>
<dbReference type="OrthoDB" id="6429739at2759"/>
<accession>A0A401PV30</accession>
<keyword evidence="6" id="KW-0375">Hydrogen ion transport</keyword>
<dbReference type="PANTHER" id="PTHR21522:SF36">
    <property type="entry name" value="PROTON CHANNEL OTOP3"/>
    <property type="match status" value="1"/>
</dbReference>
<comment type="similarity">
    <text evidence="2">Belongs to the otopetrin family.</text>
</comment>
<evidence type="ECO:0000256" key="8">
    <source>
        <dbReference type="ARBA" id="ARBA00023065"/>
    </source>
</evidence>
<comment type="subcellular location">
    <subcellularLocation>
        <location evidence="1">Cell membrane</location>
        <topology evidence="1">Multi-pass membrane protein</topology>
    </subcellularLocation>
</comment>